<organism evidence="2 3">
    <name type="scientific">Neolentinus lepideus HHB14362 ss-1</name>
    <dbReference type="NCBI Taxonomy" id="1314782"/>
    <lineage>
        <taxon>Eukaryota</taxon>
        <taxon>Fungi</taxon>
        <taxon>Dikarya</taxon>
        <taxon>Basidiomycota</taxon>
        <taxon>Agaricomycotina</taxon>
        <taxon>Agaricomycetes</taxon>
        <taxon>Gloeophyllales</taxon>
        <taxon>Gloeophyllaceae</taxon>
        <taxon>Neolentinus</taxon>
    </lineage>
</organism>
<name>A0A165PJ33_9AGAM</name>
<dbReference type="OrthoDB" id="2793621at2759"/>
<gene>
    <name evidence="2" type="ORF">NEOLEDRAFT_803549</name>
</gene>
<evidence type="ECO:0000313" key="3">
    <source>
        <dbReference type="Proteomes" id="UP000076761"/>
    </source>
</evidence>
<evidence type="ECO:0000256" key="1">
    <source>
        <dbReference type="SAM" id="MobiDB-lite"/>
    </source>
</evidence>
<feature type="region of interest" description="Disordered" evidence="1">
    <location>
        <begin position="212"/>
        <end position="243"/>
    </location>
</feature>
<sequence length="298" mass="33839">MAYIARRCSSLFTASPPCSLVFRTLYYDFSHLSTIFRRIPEGVSQIVSLPFQMSMSTNVSSTSACYVSRRLPVPPMYYYPTAVVQEPVHYSPTAPVTSVFADVPSPLTLDTKLYNRTSNNPNPMPRNEVLSFLDDDEVTLSDWIDRTLLDLCFDLSCLEELDDQLLLAPLDAFAAICWADAVDKDDHTRPWPWGYSDTQQGFDFDKISDVESEETAGPLTPTQSRAEEMQKQVSFDEEPRNSVEIQTRQGRRLSFVLLTPPSAMSDPKYSIHYFPTSPRKSNIKKQSRLKRLMACLQS</sequence>
<dbReference type="AlphaFoldDB" id="A0A165PJ33"/>
<protein>
    <submittedName>
        <fullName evidence="2">Uncharacterized protein</fullName>
    </submittedName>
</protein>
<reference evidence="2 3" key="1">
    <citation type="journal article" date="2016" name="Mol. Biol. Evol.">
        <title>Comparative Genomics of Early-Diverging Mushroom-Forming Fungi Provides Insights into the Origins of Lignocellulose Decay Capabilities.</title>
        <authorList>
            <person name="Nagy L.G."/>
            <person name="Riley R."/>
            <person name="Tritt A."/>
            <person name="Adam C."/>
            <person name="Daum C."/>
            <person name="Floudas D."/>
            <person name="Sun H."/>
            <person name="Yadav J.S."/>
            <person name="Pangilinan J."/>
            <person name="Larsson K.H."/>
            <person name="Matsuura K."/>
            <person name="Barry K."/>
            <person name="Labutti K."/>
            <person name="Kuo R."/>
            <person name="Ohm R.A."/>
            <person name="Bhattacharya S.S."/>
            <person name="Shirouzu T."/>
            <person name="Yoshinaga Y."/>
            <person name="Martin F.M."/>
            <person name="Grigoriev I.V."/>
            <person name="Hibbett D.S."/>
        </authorList>
    </citation>
    <scope>NUCLEOTIDE SEQUENCE [LARGE SCALE GENOMIC DNA]</scope>
    <source>
        <strain evidence="2 3">HHB14362 ss-1</strain>
    </source>
</reference>
<accession>A0A165PJ33</accession>
<dbReference type="InParanoid" id="A0A165PJ33"/>
<keyword evidence="3" id="KW-1185">Reference proteome</keyword>
<evidence type="ECO:0000313" key="2">
    <source>
        <dbReference type="EMBL" id="KZT21110.1"/>
    </source>
</evidence>
<proteinExistence type="predicted"/>
<dbReference type="Proteomes" id="UP000076761">
    <property type="component" value="Unassembled WGS sequence"/>
</dbReference>
<dbReference type="EMBL" id="KV425611">
    <property type="protein sequence ID" value="KZT21110.1"/>
    <property type="molecule type" value="Genomic_DNA"/>
</dbReference>